<evidence type="ECO:0000256" key="1">
    <source>
        <dbReference type="SAM" id="SignalP"/>
    </source>
</evidence>
<feature type="signal peptide" evidence="1">
    <location>
        <begin position="1"/>
        <end position="17"/>
    </location>
</feature>
<evidence type="ECO:0000313" key="3">
    <source>
        <dbReference type="EMBL" id="CAD5231186.1"/>
    </source>
</evidence>
<organism evidence="3 4">
    <name type="scientific">Bursaphelenchus xylophilus</name>
    <name type="common">Pinewood nematode worm</name>
    <name type="synonym">Aphelenchoides xylophilus</name>
    <dbReference type="NCBI Taxonomy" id="6326"/>
    <lineage>
        <taxon>Eukaryota</taxon>
        <taxon>Metazoa</taxon>
        <taxon>Ecdysozoa</taxon>
        <taxon>Nematoda</taxon>
        <taxon>Chromadorea</taxon>
        <taxon>Rhabditida</taxon>
        <taxon>Tylenchina</taxon>
        <taxon>Tylenchomorpha</taxon>
        <taxon>Aphelenchoidea</taxon>
        <taxon>Aphelenchoididae</taxon>
        <taxon>Bursaphelenchus</taxon>
    </lineage>
</organism>
<dbReference type="SUPFAM" id="SSF53474">
    <property type="entry name" value="alpha/beta-Hydrolases"/>
    <property type="match status" value="1"/>
</dbReference>
<keyword evidence="4" id="KW-1185">Reference proteome</keyword>
<feature type="chain" id="PRO_5036400088" evidence="1">
    <location>
        <begin position="18"/>
        <end position="521"/>
    </location>
</feature>
<dbReference type="EMBL" id="CAJFDI010000005">
    <property type="protein sequence ID" value="CAD5231186.1"/>
    <property type="molecule type" value="Genomic_DNA"/>
</dbReference>
<gene>
    <name evidence="3" type="ORF">BXYJ_LOCUS11355</name>
</gene>
<dbReference type="AlphaFoldDB" id="A0A7I8X5J7"/>
<feature type="domain" description="Carboxylesterase type B" evidence="2">
    <location>
        <begin position="18"/>
        <end position="133"/>
    </location>
</feature>
<dbReference type="EMBL" id="CAJFCV020000005">
    <property type="protein sequence ID" value="CAG9122329.1"/>
    <property type="molecule type" value="Genomic_DNA"/>
</dbReference>
<dbReference type="PANTHER" id="PTHR11559">
    <property type="entry name" value="CARBOXYLESTERASE"/>
    <property type="match status" value="1"/>
</dbReference>
<name>A0A7I8X5J7_BURXY</name>
<feature type="domain" description="Carboxylesterase type B" evidence="2">
    <location>
        <begin position="135"/>
        <end position="492"/>
    </location>
</feature>
<evidence type="ECO:0000259" key="2">
    <source>
        <dbReference type="Pfam" id="PF00135"/>
    </source>
</evidence>
<accession>A0A7I8X5J7</accession>
<keyword evidence="1" id="KW-0732">Signal</keyword>
<dbReference type="Proteomes" id="UP000582659">
    <property type="component" value="Unassembled WGS sequence"/>
</dbReference>
<protein>
    <submittedName>
        <fullName evidence="3">(pine wood nematode) hypothetical protein</fullName>
    </submittedName>
</protein>
<comment type="caution">
    <text evidence="3">The sequence shown here is derived from an EMBL/GenBank/DDBJ whole genome shotgun (WGS) entry which is preliminary data.</text>
</comment>
<dbReference type="Proteomes" id="UP000659654">
    <property type="component" value="Unassembled WGS sequence"/>
</dbReference>
<dbReference type="SMR" id="A0A7I8X5J7"/>
<dbReference type="Gene3D" id="3.40.50.1820">
    <property type="entry name" value="alpha/beta hydrolase"/>
    <property type="match status" value="1"/>
</dbReference>
<dbReference type="InterPro" id="IPR002018">
    <property type="entry name" value="CarbesteraseB"/>
</dbReference>
<proteinExistence type="predicted"/>
<dbReference type="OrthoDB" id="6846267at2759"/>
<evidence type="ECO:0000313" key="4">
    <source>
        <dbReference type="Proteomes" id="UP000659654"/>
    </source>
</evidence>
<dbReference type="InterPro" id="IPR029058">
    <property type="entry name" value="AB_hydrolase_fold"/>
</dbReference>
<sequence length="521" mass="59033">MLLRISAITLLLLYVNSNPIVETELGRIEGFYHKLLNGQDTNVFLGIPYAKPPVGELRFERPEPHEPFAHTIRAKKYSAACPSHADMDAVGPENEDCLTLNVMAPKPEFVSKPDEGYPLLFWLHPGGYCIGSARFAATGDSALPGNNGLFDQTLALKWVHDNIKNFDGNPKAITVWGLSAGGASAGQLSVSPYSRPFVSKSIQMSGSFFASWTTSNQVINETRKLMQAVGCERSNSQQAKKCLRRKSLKQLVDAIHHLGYNRKTLNLALYQPRLDGDFFPKDYPELLKESKVPTFIGSANDEGVLLGVFNVLKSINGLGLTPEEISSLTIKEVKKRIRENIFPVNEYGRRAPQIQDRVIDYYLKDLEDPMDPIKVTEIYARIQTHLQFFVPMLYELKERSMLDTPVYVYHNSYYAEHHFPEGTPIKAAVHAAELKTIDRLLGAIENFVKTGNPSLPDVDWPRITKDSPFRHVHLENKAVVRETYDEDLLRFWLKMREDFGDIVVRNIHFGNYVDEYEKCEL</sequence>
<dbReference type="InterPro" id="IPR050309">
    <property type="entry name" value="Type-B_Carboxylest/Lipase"/>
</dbReference>
<reference evidence="3" key="1">
    <citation type="submission" date="2020-09" db="EMBL/GenBank/DDBJ databases">
        <authorList>
            <person name="Kikuchi T."/>
        </authorList>
    </citation>
    <scope>NUCLEOTIDE SEQUENCE</scope>
    <source>
        <strain evidence="3">Ka4C1</strain>
    </source>
</reference>
<dbReference type="Pfam" id="PF00135">
    <property type="entry name" value="COesterase"/>
    <property type="match status" value="2"/>
</dbReference>